<evidence type="ECO:0000313" key="1">
    <source>
        <dbReference type="EMBL" id="BDD10427.1"/>
    </source>
</evidence>
<evidence type="ECO:0000313" key="2">
    <source>
        <dbReference type="Proteomes" id="UP001348817"/>
    </source>
</evidence>
<accession>A0AAU9CTP4</accession>
<keyword evidence="2" id="KW-1185">Reference proteome</keyword>
<name>A0AAU9CTP4_9BACT</name>
<protein>
    <submittedName>
        <fullName evidence="1">Uncharacterized protein</fullName>
    </submittedName>
</protein>
<dbReference type="Proteomes" id="UP001348817">
    <property type="component" value="Chromosome"/>
</dbReference>
<sequence>MAITLEKIEGRWLIEYMDAWGDDYLHMETRAYIEIKPDGSGEFQFGLVHGYFYGGVSAFKKQPSRFEFTWEGNAECDDASGYGYVCECKKDVIEGYLIIGNGDKSGFMAVRE</sequence>
<proteinExistence type="predicted"/>
<dbReference type="AlphaFoldDB" id="A0AAU9CTP4"/>
<dbReference type="EMBL" id="AP025314">
    <property type="protein sequence ID" value="BDD10427.1"/>
    <property type="molecule type" value="Genomic_DNA"/>
</dbReference>
<reference evidence="1 2" key="1">
    <citation type="submission" date="2021-12" db="EMBL/GenBank/DDBJ databases">
        <title>Genome sequencing of bacteria with rrn-lacking chromosome and rrn-plasmid.</title>
        <authorList>
            <person name="Anda M."/>
            <person name="Iwasaki W."/>
        </authorList>
    </citation>
    <scope>NUCLEOTIDE SEQUENCE [LARGE SCALE GENOMIC DNA]</scope>
    <source>
        <strain evidence="1 2">DSM 100852</strain>
    </source>
</reference>
<dbReference type="RefSeq" id="WP_338391984.1">
    <property type="nucleotide sequence ID" value="NZ_AP025314.1"/>
</dbReference>
<dbReference type="KEGG" id="fax:FUAX_28590"/>
<gene>
    <name evidence="1" type="ORF">FUAX_28590</name>
</gene>
<organism evidence="1 2">
    <name type="scientific">Fulvitalea axinellae</name>
    <dbReference type="NCBI Taxonomy" id="1182444"/>
    <lineage>
        <taxon>Bacteria</taxon>
        <taxon>Pseudomonadati</taxon>
        <taxon>Bacteroidota</taxon>
        <taxon>Cytophagia</taxon>
        <taxon>Cytophagales</taxon>
        <taxon>Persicobacteraceae</taxon>
        <taxon>Fulvitalea</taxon>
    </lineage>
</organism>